<feature type="transmembrane region" description="Helical" evidence="1">
    <location>
        <begin position="12"/>
        <end position="33"/>
    </location>
</feature>
<protein>
    <submittedName>
        <fullName evidence="2">Uncharacterized protein</fullName>
    </submittedName>
</protein>
<evidence type="ECO:0000313" key="2">
    <source>
        <dbReference type="EMBL" id="WXL26774.1"/>
    </source>
</evidence>
<sequence>MSWFWGSWWPFIVMATPFVIVLIGQALTVYMVYHDLERVRSLFPNSRFIRNQLGMWSGAGFIARYMQLNAICGAICLERYYVKRGELDPKEMAMVPIGMRARAWWSSGLLALGIVWIAVALPVLKHLKP</sequence>
<dbReference type="Proteomes" id="UP001476583">
    <property type="component" value="Chromosome"/>
</dbReference>
<keyword evidence="1" id="KW-0812">Transmembrane</keyword>
<accession>A0ABZ2RIB7</accession>
<feature type="transmembrane region" description="Helical" evidence="1">
    <location>
        <begin position="102"/>
        <end position="124"/>
    </location>
</feature>
<name>A0ABZ2RIB7_ECTME</name>
<evidence type="ECO:0000256" key="1">
    <source>
        <dbReference type="SAM" id="Phobius"/>
    </source>
</evidence>
<reference evidence="2 3" key="1">
    <citation type="submission" date="2024-03" db="EMBL/GenBank/DDBJ databases">
        <title>Complete genome of BD2.</title>
        <authorList>
            <person name="Cao G."/>
        </authorList>
    </citation>
    <scope>NUCLEOTIDE SEQUENCE [LARGE SCALE GENOMIC DNA]</scope>
    <source>
        <strain evidence="2 3">BD2</strain>
    </source>
</reference>
<dbReference type="EMBL" id="CP148074">
    <property type="protein sequence ID" value="WXL26774.1"/>
    <property type="molecule type" value="Genomic_DNA"/>
</dbReference>
<keyword evidence="3" id="KW-1185">Reference proteome</keyword>
<evidence type="ECO:0000313" key="3">
    <source>
        <dbReference type="Proteomes" id="UP001476583"/>
    </source>
</evidence>
<keyword evidence="1" id="KW-0472">Membrane</keyword>
<keyword evidence="1" id="KW-1133">Transmembrane helix</keyword>
<organism evidence="2 3">
    <name type="scientific">Ectopseudomonas mendocina</name>
    <name type="common">Pseudomonas mendocina</name>
    <dbReference type="NCBI Taxonomy" id="300"/>
    <lineage>
        <taxon>Bacteria</taxon>
        <taxon>Pseudomonadati</taxon>
        <taxon>Pseudomonadota</taxon>
        <taxon>Gammaproteobacteria</taxon>
        <taxon>Pseudomonadales</taxon>
        <taxon>Pseudomonadaceae</taxon>
        <taxon>Ectopseudomonas</taxon>
    </lineage>
</organism>
<proteinExistence type="predicted"/>
<gene>
    <name evidence="2" type="ORF">WG219_04640</name>
</gene>